<dbReference type="SUPFAM" id="SSF49899">
    <property type="entry name" value="Concanavalin A-like lectins/glucanases"/>
    <property type="match status" value="2"/>
</dbReference>
<dbReference type="SMART" id="SM00560">
    <property type="entry name" value="LamGL"/>
    <property type="match status" value="1"/>
</dbReference>
<keyword evidence="1" id="KW-0732">Signal</keyword>
<evidence type="ECO:0000313" key="5">
    <source>
        <dbReference type="EMBL" id="GAA4987165.1"/>
    </source>
</evidence>
<dbReference type="InterPro" id="IPR013320">
    <property type="entry name" value="ConA-like_dom_sf"/>
</dbReference>
<sequence length="549" mass="54975">MSGHRGRAAALLVTALAVLGFAVPGTVGATFTGTHVNGAPTPIGASSGLGSTFLTHSQAVAAGSPVSRYRTTEAQTASPGTTTADTGTPGGRPATYTSPTASRSATQGPSTWWNFDSATGTTGTTPDSSGAVNTGSLGSGAAVTTAAGKLGDGVHLSGSPGSVVGRMPVDTTGDFTAMVWARLTDSATDYAALALEGPTNSAAALMFRHANSTCTDCWQIRAASTMTAVSSTLQPPVVANWLPPASSTLAGVWWHLAMVYTAPTTAGGTGTLTLYVNGTTQPTSTVPHTVLAAGSHLALGRQAANGGPVNHWNGDLDDARVYQRALSAAEVQAVHNGGSGTTTEAAALTAGLTDALQGPDQGQGGSSAVASDGAMGAFAVRGAGGAPEPAPDTFTIECWLRVGPGHDGQVLGFASDSTSAAPASSDRMLFVDRFGHLAFGVAKPSGFSLLRTPLAVTDGVWHHVAASMGPAGTKLYLDGALMARDAATTAGAAYSGYWRWGASKVYGWSSGGTNVDPSRGALTGTVDEVAVHGTQLTDADVAHHAFSNF</sequence>
<dbReference type="Proteomes" id="UP001501195">
    <property type="component" value="Unassembled WGS sequence"/>
</dbReference>
<organism evidence="5 6">
    <name type="scientific">Kineococcus glutinatus</name>
    <dbReference type="NCBI Taxonomy" id="1070872"/>
    <lineage>
        <taxon>Bacteria</taxon>
        <taxon>Bacillati</taxon>
        <taxon>Actinomycetota</taxon>
        <taxon>Actinomycetes</taxon>
        <taxon>Kineosporiales</taxon>
        <taxon>Kineosporiaceae</taxon>
        <taxon>Kineococcus</taxon>
    </lineage>
</organism>
<evidence type="ECO:0000256" key="3">
    <source>
        <dbReference type="SAM" id="MobiDB-lite"/>
    </source>
</evidence>
<evidence type="ECO:0000256" key="1">
    <source>
        <dbReference type="ARBA" id="ARBA00022729"/>
    </source>
</evidence>
<feature type="compositionally biased region" description="Polar residues" evidence="3">
    <location>
        <begin position="96"/>
        <end position="118"/>
    </location>
</feature>
<proteinExistence type="predicted"/>
<feature type="region of interest" description="Disordered" evidence="3">
    <location>
        <begin position="63"/>
        <end position="133"/>
    </location>
</feature>
<dbReference type="InterPro" id="IPR006558">
    <property type="entry name" value="LamG-like"/>
</dbReference>
<dbReference type="Gene3D" id="2.60.120.200">
    <property type="match status" value="2"/>
</dbReference>
<evidence type="ECO:0000259" key="4">
    <source>
        <dbReference type="SMART" id="SM00560"/>
    </source>
</evidence>
<evidence type="ECO:0000256" key="2">
    <source>
        <dbReference type="ARBA" id="ARBA00023157"/>
    </source>
</evidence>
<dbReference type="RefSeq" id="WP_345713100.1">
    <property type="nucleotide sequence ID" value="NZ_BAABIL010000437.1"/>
</dbReference>
<evidence type="ECO:0000313" key="6">
    <source>
        <dbReference type="Proteomes" id="UP001501195"/>
    </source>
</evidence>
<feature type="domain" description="LamG-like jellyroll fold" evidence="4">
    <location>
        <begin position="173"/>
        <end position="329"/>
    </location>
</feature>
<gene>
    <name evidence="5" type="ORF">GCM10023225_26510</name>
</gene>
<comment type="caution">
    <text evidence="5">The sequence shown here is derived from an EMBL/GenBank/DDBJ whole genome shotgun (WGS) entry which is preliminary data.</text>
</comment>
<name>A0ABP9I3M6_9ACTN</name>
<dbReference type="Pfam" id="PF13385">
    <property type="entry name" value="Laminin_G_3"/>
    <property type="match status" value="2"/>
</dbReference>
<keyword evidence="6" id="KW-1185">Reference proteome</keyword>
<protein>
    <recommendedName>
        <fullName evidence="4">LamG-like jellyroll fold domain-containing protein</fullName>
    </recommendedName>
</protein>
<dbReference type="EMBL" id="BAABIL010000437">
    <property type="protein sequence ID" value="GAA4987165.1"/>
    <property type="molecule type" value="Genomic_DNA"/>
</dbReference>
<feature type="compositionally biased region" description="Low complexity" evidence="3">
    <location>
        <begin position="76"/>
        <end position="95"/>
    </location>
</feature>
<accession>A0ABP9I3M6</accession>
<keyword evidence="2" id="KW-1015">Disulfide bond</keyword>
<reference evidence="6" key="1">
    <citation type="journal article" date="2019" name="Int. J. Syst. Evol. Microbiol.">
        <title>The Global Catalogue of Microorganisms (GCM) 10K type strain sequencing project: providing services to taxonomists for standard genome sequencing and annotation.</title>
        <authorList>
            <consortium name="The Broad Institute Genomics Platform"/>
            <consortium name="The Broad Institute Genome Sequencing Center for Infectious Disease"/>
            <person name="Wu L."/>
            <person name="Ma J."/>
        </authorList>
    </citation>
    <scope>NUCLEOTIDE SEQUENCE [LARGE SCALE GENOMIC DNA]</scope>
    <source>
        <strain evidence="6">JCM 18126</strain>
    </source>
</reference>